<organism evidence="2 3">
    <name type="scientific">Jaapia argillacea MUCL 33604</name>
    <dbReference type="NCBI Taxonomy" id="933084"/>
    <lineage>
        <taxon>Eukaryota</taxon>
        <taxon>Fungi</taxon>
        <taxon>Dikarya</taxon>
        <taxon>Basidiomycota</taxon>
        <taxon>Agaricomycotina</taxon>
        <taxon>Agaricomycetes</taxon>
        <taxon>Agaricomycetidae</taxon>
        <taxon>Jaapiales</taxon>
        <taxon>Jaapiaceae</taxon>
        <taxon>Jaapia</taxon>
    </lineage>
</organism>
<feature type="signal peptide" evidence="1">
    <location>
        <begin position="1"/>
        <end position="16"/>
    </location>
</feature>
<feature type="chain" id="PRO_5001643345" description="Secreted protein" evidence="1">
    <location>
        <begin position="17"/>
        <end position="100"/>
    </location>
</feature>
<accession>A0A067PNV5</accession>
<dbReference type="EMBL" id="KL197722">
    <property type="protein sequence ID" value="KDQ56483.1"/>
    <property type="molecule type" value="Genomic_DNA"/>
</dbReference>
<protein>
    <recommendedName>
        <fullName evidence="4">Secreted protein</fullName>
    </recommendedName>
</protein>
<reference evidence="3" key="1">
    <citation type="journal article" date="2014" name="Proc. Natl. Acad. Sci. U.S.A.">
        <title>Extensive sampling of basidiomycete genomes demonstrates inadequacy of the white-rot/brown-rot paradigm for wood decay fungi.</title>
        <authorList>
            <person name="Riley R."/>
            <person name="Salamov A.A."/>
            <person name="Brown D.W."/>
            <person name="Nagy L.G."/>
            <person name="Floudas D."/>
            <person name="Held B.W."/>
            <person name="Levasseur A."/>
            <person name="Lombard V."/>
            <person name="Morin E."/>
            <person name="Otillar R."/>
            <person name="Lindquist E.A."/>
            <person name="Sun H."/>
            <person name="LaButti K.M."/>
            <person name="Schmutz J."/>
            <person name="Jabbour D."/>
            <person name="Luo H."/>
            <person name="Baker S.E."/>
            <person name="Pisabarro A.G."/>
            <person name="Walton J.D."/>
            <person name="Blanchette R.A."/>
            <person name="Henrissat B."/>
            <person name="Martin F."/>
            <person name="Cullen D."/>
            <person name="Hibbett D.S."/>
            <person name="Grigoriev I.V."/>
        </authorList>
    </citation>
    <scope>NUCLEOTIDE SEQUENCE [LARGE SCALE GENOMIC DNA]</scope>
    <source>
        <strain evidence="3">MUCL 33604</strain>
    </source>
</reference>
<gene>
    <name evidence="2" type="ORF">JAAARDRAFT_312905</name>
</gene>
<dbReference type="AlphaFoldDB" id="A0A067PNV5"/>
<evidence type="ECO:0008006" key="4">
    <source>
        <dbReference type="Google" id="ProtNLM"/>
    </source>
</evidence>
<sequence length="100" mass="11169">MLRFPLTLALLYSFNAIHPFQDIPPLFSDLTLSTTFALSSQCQSSSGAYASHQYPRLGAELVRVALFFETLNSRHASSLLVPPGEQAWVFITTKFPRATY</sequence>
<evidence type="ECO:0000256" key="1">
    <source>
        <dbReference type="SAM" id="SignalP"/>
    </source>
</evidence>
<proteinExistence type="predicted"/>
<dbReference type="HOGENOM" id="CLU_2306542_0_0_1"/>
<keyword evidence="1" id="KW-0732">Signal</keyword>
<evidence type="ECO:0000313" key="2">
    <source>
        <dbReference type="EMBL" id="KDQ56483.1"/>
    </source>
</evidence>
<dbReference type="InParanoid" id="A0A067PNV5"/>
<name>A0A067PNV5_9AGAM</name>
<keyword evidence="3" id="KW-1185">Reference proteome</keyword>
<evidence type="ECO:0000313" key="3">
    <source>
        <dbReference type="Proteomes" id="UP000027265"/>
    </source>
</evidence>
<dbReference type="Proteomes" id="UP000027265">
    <property type="component" value="Unassembled WGS sequence"/>
</dbReference>